<keyword evidence="3" id="KW-1185">Reference proteome</keyword>
<feature type="transmembrane region" description="Helical" evidence="1">
    <location>
        <begin position="87"/>
        <end position="114"/>
    </location>
</feature>
<proteinExistence type="predicted"/>
<feature type="transmembrane region" description="Helical" evidence="1">
    <location>
        <begin position="16"/>
        <end position="34"/>
    </location>
</feature>
<protein>
    <submittedName>
        <fullName evidence="2">Uncharacterized protein</fullName>
    </submittedName>
</protein>
<accession>A0ABU0JII1</accession>
<gene>
    <name evidence="2" type="ORF">QO011_007111</name>
</gene>
<reference evidence="2 3" key="1">
    <citation type="submission" date="2023-07" db="EMBL/GenBank/DDBJ databases">
        <title>Genomic Encyclopedia of Type Strains, Phase IV (KMG-IV): sequencing the most valuable type-strain genomes for metagenomic binning, comparative biology and taxonomic classification.</title>
        <authorList>
            <person name="Goeker M."/>
        </authorList>
    </citation>
    <scope>NUCLEOTIDE SEQUENCE [LARGE SCALE GENOMIC DNA]</scope>
    <source>
        <strain evidence="2 3">DSM 19619</strain>
    </source>
</reference>
<keyword evidence="1" id="KW-0472">Membrane</keyword>
<evidence type="ECO:0000256" key="1">
    <source>
        <dbReference type="SAM" id="Phobius"/>
    </source>
</evidence>
<sequence>MAGRLLAMAPDRLGETAAKLAMLGWICGMAYYNWVSTYPLSVPWWAHLTLMTGGLYGVSVTIGEGVALLAGLAARTAGGRLHGRLEVVLGVVLLVPALAFLAARCGLLLFHFAAR</sequence>
<keyword evidence="1" id="KW-0812">Transmembrane</keyword>
<dbReference type="Proteomes" id="UP001242480">
    <property type="component" value="Unassembled WGS sequence"/>
</dbReference>
<feature type="transmembrane region" description="Helical" evidence="1">
    <location>
        <begin position="54"/>
        <end position="75"/>
    </location>
</feature>
<evidence type="ECO:0000313" key="3">
    <source>
        <dbReference type="Proteomes" id="UP001242480"/>
    </source>
</evidence>
<keyword evidence="1" id="KW-1133">Transmembrane helix</keyword>
<organism evidence="2 3">
    <name type="scientific">Labrys wisconsinensis</name>
    <dbReference type="NCBI Taxonomy" id="425677"/>
    <lineage>
        <taxon>Bacteria</taxon>
        <taxon>Pseudomonadati</taxon>
        <taxon>Pseudomonadota</taxon>
        <taxon>Alphaproteobacteria</taxon>
        <taxon>Hyphomicrobiales</taxon>
        <taxon>Xanthobacteraceae</taxon>
        <taxon>Labrys</taxon>
    </lineage>
</organism>
<comment type="caution">
    <text evidence="2">The sequence shown here is derived from an EMBL/GenBank/DDBJ whole genome shotgun (WGS) entry which is preliminary data.</text>
</comment>
<evidence type="ECO:0000313" key="2">
    <source>
        <dbReference type="EMBL" id="MDQ0474072.1"/>
    </source>
</evidence>
<name>A0ABU0JII1_9HYPH</name>
<dbReference type="EMBL" id="JAUSVX010000020">
    <property type="protein sequence ID" value="MDQ0474072.1"/>
    <property type="molecule type" value="Genomic_DNA"/>
</dbReference>